<evidence type="ECO:0000313" key="20">
    <source>
        <dbReference type="Proteomes" id="UP000006727"/>
    </source>
</evidence>
<dbReference type="HOGENOM" id="CLU_057019_0_0_1"/>
<comment type="subcellular location">
    <subcellularLocation>
        <location evidence="2">Cytoplasm</location>
    </subcellularLocation>
    <subcellularLocation>
        <location evidence="1">Nucleus</location>
    </subcellularLocation>
</comment>
<dbReference type="GO" id="GO:0006325">
    <property type="term" value="P:chromatin organization"/>
    <property type="evidence" value="ECO:0007669"/>
    <property type="project" value="UniProtKB-KW"/>
</dbReference>
<gene>
    <name evidence="19" type="primary">LOC112281548</name>
    <name evidence="18" type="ORF">PHYPA_005989</name>
</gene>
<keyword evidence="12" id="KW-0234">DNA repair</keyword>
<keyword evidence="6" id="KW-0053">Apoptosis</keyword>
<organism evidence="18">
    <name type="scientific">Physcomitrium patens</name>
    <name type="common">Spreading-leaved earth moss</name>
    <name type="synonym">Physcomitrella patens</name>
    <dbReference type="NCBI Taxonomy" id="3218"/>
    <lineage>
        <taxon>Eukaryota</taxon>
        <taxon>Viridiplantae</taxon>
        <taxon>Streptophyta</taxon>
        <taxon>Embryophyta</taxon>
        <taxon>Bryophyta</taxon>
        <taxon>Bryophytina</taxon>
        <taxon>Bryopsida</taxon>
        <taxon>Funariidae</taxon>
        <taxon>Funariales</taxon>
        <taxon>Funariaceae</taxon>
        <taxon>Physcomitrium</taxon>
    </lineage>
</organism>
<evidence type="ECO:0000313" key="19">
    <source>
        <dbReference type="EnsemblPlants" id="Pp3c4_9730V3.1"/>
    </source>
</evidence>
<dbReference type="GO" id="GO:0070531">
    <property type="term" value="C:BRCA1-A complex"/>
    <property type="evidence" value="ECO:0000318"/>
    <property type="project" value="GO_Central"/>
</dbReference>
<dbReference type="PaxDb" id="3218-PP1S190_37V6.2"/>
<dbReference type="KEGG" id="ppp:112281548"/>
<dbReference type="CDD" id="cd23666">
    <property type="entry name" value="BRE-like_plant"/>
    <property type="match status" value="1"/>
</dbReference>
<dbReference type="Pfam" id="PF06113">
    <property type="entry name" value="BRE"/>
    <property type="match status" value="1"/>
</dbReference>
<keyword evidence="9" id="KW-0498">Mitosis</keyword>
<keyword evidence="11" id="KW-0156">Chromatin regulator</keyword>
<reference evidence="18 20" key="2">
    <citation type="journal article" date="2018" name="Plant J.">
        <title>The Physcomitrella patens chromosome-scale assembly reveals moss genome structure and evolution.</title>
        <authorList>
            <person name="Lang D."/>
            <person name="Ullrich K.K."/>
            <person name="Murat F."/>
            <person name="Fuchs J."/>
            <person name="Jenkins J."/>
            <person name="Haas F.B."/>
            <person name="Piednoel M."/>
            <person name="Gundlach H."/>
            <person name="Van Bel M."/>
            <person name="Meyberg R."/>
            <person name="Vives C."/>
            <person name="Morata J."/>
            <person name="Symeonidi A."/>
            <person name="Hiss M."/>
            <person name="Muchero W."/>
            <person name="Kamisugi Y."/>
            <person name="Saleh O."/>
            <person name="Blanc G."/>
            <person name="Decker E.L."/>
            <person name="van Gessel N."/>
            <person name="Grimwood J."/>
            <person name="Hayes R.D."/>
            <person name="Graham S.W."/>
            <person name="Gunter L.E."/>
            <person name="McDaniel S.F."/>
            <person name="Hoernstein S.N.W."/>
            <person name="Larsson A."/>
            <person name="Li F.W."/>
            <person name="Perroud P.F."/>
            <person name="Phillips J."/>
            <person name="Ranjan P."/>
            <person name="Rokshar D.S."/>
            <person name="Rothfels C.J."/>
            <person name="Schneider L."/>
            <person name="Shu S."/>
            <person name="Stevenson D.W."/>
            <person name="Thummler F."/>
            <person name="Tillich M."/>
            <person name="Villarreal Aguilar J.C."/>
            <person name="Widiez T."/>
            <person name="Wong G.K."/>
            <person name="Wymore A."/>
            <person name="Zhang Y."/>
            <person name="Zimmer A.D."/>
            <person name="Quatrano R.S."/>
            <person name="Mayer K.F.X."/>
            <person name="Goodstein D."/>
            <person name="Casacuberta J.M."/>
            <person name="Vandepoele K."/>
            <person name="Reski R."/>
            <person name="Cuming A.C."/>
            <person name="Tuskan G.A."/>
            <person name="Maumus F."/>
            <person name="Salse J."/>
            <person name="Schmutz J."/>
            <person name="Rensing S.A."/>
        </authorList>
    </citation>
    <scope>NUCLEOTIDE SEQUENCE [LARGE SCALE GENOMIC DNA]</scope>
    <source>
        <strain evidence="19 20">cv. Gransden 2004</strain>
    </source>
</reference>
<evidence type="ECO:0000256" key="14">
    <source>
        <dbReference type="ARBA" id="ARBA00023306"/>
    </source>
</evidence>
<keyword evidence="8" id="KW-0227">DNA damage</keyword>
<keyword evidence="14" id="KW-0131">Cell cycle</keyword>
<protein>
    <recommendedName>
        <fullName evidence="3">BRISC and BRCA1-A complex member 2</fullName>
    </recommendedName>
    <alternativeName>
        <fullName evidence="16">BRCA1-A complex subunit BRE</fullName>
    </alternativeName>
    <alternativeName>
        <fullName evidence="17">BRCA1/BRCA2-containing complex subunit 45</fullName>
    </alternativeName>
</protein>
<evidence type="ECO:0000256" key="2">
    <source>
        <dbReference type="ARBA" id="ARBA00004496"/>
    </source>
</evidence>
<dbReference type="STRING" id="3218.A9T9S0"/>
<evidence type="ECO:0000256" key="9">
    <source>
        <dbReference type="ARBA" id="ARBA00022776"/>
    </source>
</evidence>
<evidence type="ECO:0000256" key="10">
    <source>
        <dbReference type="ARBA" id="ARBA00022786"/>
    </source>
</evidence>
<keyword evidence="4" id="KW-0963">Cytoplasm</keyword>
<dbReference type="OrthoDB" id="538811at2759"/>
<dbReference type="GO" id="GO:0051301">
    <property type="term" value="P:cell division"/>
    <property type="evidence" value="ECO:0007669"/>
    <property type="project" value="UniProtKB-KW"/>
</dbReference>
<proteinExistence type="inferred from homology"/>
<dbReference type="GO" id="GO:0005737">
    <property type="term" value="C:cytoplasm"/>
    <property type="evidence" value="ECO:0007669"/>
    <property type="project" value="UniProtKB-SubCell"/>
</dbReference>
<keyword evidence="10" id="KW-0833">Ubl conjugation pathway</keyword>
<dbReference type="PANTHER" id="PTHR15189">
    <property type="entry name" value="BRISC AND BRCA1-A COMPLEX MEMBER 2"/>
    <property type="match status" value="1"/>
</dbReference>
<evidence type="ECO:0000256" key="8">
    <source>
        <dbReference type="ARBA" id="ARBA00022763"/>
    </source>
</evidence>
<dbReference type="EnsemblPlants" id="Pp3c4_9730V3.8">
    <property type="protein sequence ID" value="Pp3c4_9730V3.8"/>
    <property type="gene ID" value="Pp3c4_9730"/>
</dbReference>
<reference evidence="18 20" key="1">
    <citation type="journal article" date="2008" name="Science">
        <title>The Physcomitrella genome reveals evolutionary insights into the conquest of land by plants.</title>
        <authorList>
            <person name="Rensing S."/>
            <person name="Lang D."/>
            <person name="Zimmer A."/>
            <person name="Terry A."/>
            <person name="Salamov A."/>
            <person name="Shapiro H."/>
            <person name="Nishiyama T."/>
            <person name="Perroud P.-F."/>
            <person name="Lindquist E."/>
            <person name="Kamisugi Y."/>
            <person name="Tanahashi T."/>
            <person name="Sakakibara K."/>
            <person name="Fujita T."/>
            <person name="Oishi K."/>
            <person name="Shin-I T."/>
            <person name="Kuroki Y."/>
            <person name="Toyoda A."/>
            <person name="Suzuki Y."/>
            <person name="Hashimoto A."/>
            <person name="Yamaguchi K."/>
            <person name="Sugano A."/>
            <person name="Kohara Y."/>
            <person name="Fujiyama A."/>
            <person name="Anterola A."/>
            <person name="Aoki S."/>
            <person name="Ashton N."/>
            <person name="Barbazuk W.B."/>
            <person name="Barker E."/>
            <person name="Bennetzen J."/>
            <person name="Bezanilla M."/>
            <person name="Blankenship R."/>
            <person name="Cho S.H."/>
            <person name="Dutcher S."/>
            <person name="Estelle M."/>
            <person name="Fawcett J.A."/>
            <person name="Gundlach H."/>
            <person name="Hanada K."/>
            <person name="Heyl A."/>
            <person name="Hicks K.A."/>
            <person name="Hugh J."/>
            <person name="Lohr M."/>
            <person name="Mayer K."/>
            <person name="Melkozernov A."/>
            <person name="Murata T."/>
            <person name="Nelson D."/>
            <person name="Pils B."/>
            <person name="Prigge M."/>
            <person name="Reiss B."/>
            <person name="Renner T."/>
            <person name="Rombauts S."/>
            <person name="Rushton P."/>
            <person name="Sanderfoot A."/>
            <person name="Schween G."/>
            <person name="Shiu S.-H."/>
            <person name="Stueber K."/>
            <person name="Theodoulou F.L."/>
            <person name="Tu H."/>
            <person name="Van de Peer Y."/>
            <person name="Verrier P.J."/>
            <person name="Waters E."/>
            <person name="Wood A."/>
            <person name="Yang L."/>
            <person name="Cove D."/>
            <person name="Cuming A."/>
            <person name="Hasebe M."/>
            <person name="Lucas S."/>
            <person name="Mishler D.B."/>
            <person name="Reski R."/>
            <person name="Grigoriev I."/>
            <person name="Quatrano R.S."/>
            <person name="Boore J.L."/>
        </authorList>
    </citation>
    <scope>NUCLEOTIDE SEQUENCE [LARGE SCALE GENOMIC DNA]</scope>
    <source>
        <strain evidence="19 20">cv. Gransden 2004</strain>
    </source>
</reference>
<evidence type="ECO:0000256" key="6">
    <source>
        <dbReference type="ARBA" id="ARBA00022703"/>
    </source>
</evidence>
<evidence type="ECO:0000313" key="18">
    <source>
        <dbReference type="EMBL" id="PNR55096.1"/>
    </source>
</evidence>
<dbReference type="FunCoup" id="A9T9S0">
    <property type="interactions" value="3026"/>
</dbReference>
<dbReference type="GeneID" id="112281548"/>
<evidence type="ECO:0000256" key="5">
    <source>
        <dbReference type="ARBA" id="ARBA00022618"/>
    </source>
</evidence>
<name>A9T9S0_PHYPA</name>
<evidence type="ECO:0000256" key="3">
    <source>
        <dbReference type="ARBA" id="ARBA00019438"/>
    </source>
</evidence>
<evidence type="ECO:0000256" key="11">
    <source>
        <dbReference type="ARBA" id="ARBA00022853"/>
    </source>
</evidence>
<keyword evidence="7" id="KW-0677">Repeat</keyword>
<dbReference type="AlphaFoldDB" id="A9T9S0"/>
<accession>A9T9S0</accession>
<keyword evidence="13" id="KW-0539">Nucleus</keyword>
<dbReference type="GO" id="GO:0070552">
    <property type="term" value="C:BRISC complex"/>
    <property type="evidence" value="ECO:0007669"/>
    <property type="project" value="InterPro"/>
</dbReference>
<keyword evidence="5" id="KW-0132">Cell division</keyword>
<dbReference type="EnsemblPlants" id="Pp3c4_9730V3.1">
    <property type="protein sequence ID" value="Pp3c4_9730V3.1"/>
    <property type="gene ID" value="Pp3c4_9730"/>
</dbReference>
<dbReference type="InterPro" id="IPR016135">
    <property type="entry name" value="UBQ-conjugating_enzyme/RWD"/>
</dbReference>
<dbReference type="GO" id="GO:0006302">
    <property type="term" value="P:double-strand break repair"/>
    <property type="evidence" value="ECO:0000318"/>
    <property type="project" value="GO_Central"/>
</dbReference>
<sequence length="390" mass="44506">MAMVEQPRPLSSPSTSGTAMVPSWLNAQLQYLRMHSPVPLKVENLRSGARNGHILDRFSLFVPCCLSYVKWDVVYNGNDTRVAPDIIFGADDETFQPLMDDSELSPCYYLRDWTVADPTRLLKLILLIRGLYLQYQRKKVEEVSDERVRFEMSTMAAIQGLEMCVTTISEGMEEVNFAFPLVLEMENPHSATNSQSSSITCSDISLQVKFPVRGGQSGGGAPQLKLVAPEGMRDVFDVDDVKLPVWPEHMCLVEYKPTLELTLQQQVREARASVRLRRNFVEALFPFFGHPLEVDTLYYRKASILTSFGVFTFLVHFVLPIQFPKIQPSFTFQSSQHFDARGKPLVSRLYQDYPWSPRWEASEMAQRIFDFVAEECLAFKRSCGDILSQR</sequence>
<dbReference type="Gramene" id="Pp3c4_9730V3.8">
    <property type="protein sequence ID" value="Pp3c4_9730V3.8"/>
    <property type="gene ID" value="Pp3c4_9730"/>
</dbReference>
<dbReference type="OMA" id="AGSTWRH"/>
<evidence type="ECO:0000256" key="7">
    <source>
        <dbReference type="ARBA" id="ARBA00022737"/>
    </source>
</evidence>
<comment type="similarity">
    <text evidence="15">Belongs to the BABAM2 family.</text>
</comment>
<evidence type="ECO:0000256" key="16">
    <source>
        <dbReference type="ARBA" id="ARBA00032491"/>
    </source>
</evidence>
<dbReference type="InterPro" id="IPR010358">
    <property type="entry name" value="BRE"/>
</dbReference>
<keyword evidence="20" id="KW-1185">Reference proteome</keyword>
<evidence type="ECO:0000256" key="12">
    <source>
        <dbReference type="ARBA" id="ARBA00023204"/>
    </source>
</evidence>
<evidence type="ECO:0000256" key="1">
    <source>
        <dbReference type="ARBA" id="ARBA00004123"/>
    </source>
</evidence>
<evidence type="ECO:0000256" key="4">
    <source>
        <dbReference type="ARBA" id="ARBA00022490"/>
    </source>
</evidence>
<dbReference type="eggNOG" id="ENOG502QUU0">
    <property type="taxonomic scope" value="Eukaryota"/>
</dbReference>
<dbReference type="EMBL" id="ABEU02000004">
    <property type="protein sequence ID" value="PNR55096.1"/>
    <property type="molecule type" value="Genomic_DNA"/>
</dbReference>
<dbReference type="RefSeq" id="XP_024373967.1">
    <property type="nucleotide sequence ID" value="XM_024518199.2"/>
</dbReference>
<reference evidence="19" key="3">
    <citation type="submission" date="2020-12" db="UniProtKB">
        <authorList>
            <consortium name="EnsemblPlants"/>
        </authorList>
    </citation>
    <scope>IDENTIFICATION</scope>
</reference>
<evidence type="ECO:0000256" key="15">
    <source>
        <dbReference type="ARBA" id="ARBA00025766"/>
    </source>
</evidence>
<dbReference type="Gramene" id="Pp3c4_9730V3.1">
    <property type="protein sequence ID" value="Pp3c4_9730V3.1"/>
    <property type="gene ID" value="Pp3c4_9730"/>
</dbReference>
<evidence type="ECO:0000256" key="13">
    <source>
        <dbReference type="ARBA" id="ARBA00023242"/>
    </source>
</evidence>
<dbReference type="Proteomes" id="UP000006727">
    <property type="component" value="Chromosome 4"/>
</dbReference>
<evidence type="ECO:0000256" key="17">
    <source>
        <dbReference type="ARBA" id="ARBA00032630"/>
    </source>
</evidence>
<dbReference type="SUPFAM" id="SSF54495">
    <property type="entry name" value="UBC-like"/>
    <property type="match status" value="1"/>
</dbReference>
<dbReference type="PANTHER" id="PTHR15189:SF7">
    <property type="entry name" value="BRISC AND BRCA1-A COMPLEX MEMBER 2"/>
    <property type="match status" value="1"/>
</dbReference>